<evidence type="ECO:0000256" key="1">
    <source>
        <dbReference type="SAM" id="MobiDB-lite"/>
    </source>
</evidence>
<reference evidence="2 3" key="1">
    <citation type="submission" date="2013-11" db="EMBL/GenBank/DDBJ databases">
        <title>Genome sequencing of Stegodyphus mimosarum.</title>
        <authorList>
            <person name="Bechsgaard J."/>
        </authorList>
    </citation>
    <scope>NUCLEOTIDE SEQUENCE [LARGE SCALE GENOMIC DNA]</scope>
</reference>
<gene>
    <name evidence="2" type="ORF">X975_11424</name>
</gene>
<organism evidence="2 3">
    <name type="scientific">Stegodyphus mimosarum</name>
    <name type="common">African social velvet spider</name>
    <dbReference type="NCBI Taxonomy" id="407821"/>
    <lineage>
        <taxon>Eukaryota</taxon>
        <taxon>Metazoa</taxon>
        <taxon>Ecdysozoa</taxon>
        <taxon>Arthropoda</taxon>
        <taxon>Chelicerata</taxon>
        <taxon>Arachnida</taxon>
        <taxon>Araneae</taxon>
        <taxon>Araneomorphae</taxon>
        <taxon>Entelegynae</taxon>
        <taxon>Eresoidea</taxon>
        <taxon>Eresidae</taxon>
        <taxon>Stegodyphus</taxon>
    </lineage>
</organism>
<feature type="compositionally biased region" description="Basic and acidic residues" evidence="1">
    <location>
        <begin position="238"/>
        <end position="252"/>
    </location>
</feature>
<feature type="region of interest" description="Disordered" evidence="1">
    <location>
        <begin position="238"/>
        <end position="265"/>
    </location>
</feature>
<feature type="compositionally biased region" description="Acidic residues" evidence="1">
    <location>
        <begin position="317"/>
        <end position="328"/>
    </location>
</feature>
<dbReference type="AlphaFoldDB" id="A0A087UA92"/>
<evidence type="ECO:0000313" key="3">
    <source>
        <dbReference type="Proteomes" id="UP000054359"/>
    </source>
</evidence>
<accession>A0A087UA92</accession>
<feature type="region of interest" description="Disordered" evidence="1">
    <location>
        <begin position="129"/>
        <end position="177"/>
    </location>
</feature>
<feature type="non-terminal residue" evidence="2">
    <location>
        <position position="328"/>
    </location>
</feature>
<dbReference type="Proteomes" id="UP000054359">
    <property type="component" value="Unassembled WGS sequence"/>
</dbReference>
<evidence type="ECO:0000313" key="2">
    <source>
        <dbReference type="EMBL" id="KFM74281.1"/>
    </source>
</evidence>
<sequence>MAHETTHNKTNGKKSSQYENYSRTSADIPDDLIITSTQPPPQEFFVRIRGMISAAKNRLNSFRYRPTLLVIPEDDYFYQDFKERDVEASGNRKATFKKFNGKTSTSPITSKMESIHGSNLGAAMLEAKLAPPLPPPRNAKPKSKKRAPSPPGERISTPDYSRETPSPVSLKDFSNSMERKNRRITTVNSENYSKFDLFRLDLYEKINRMREGGSTENEIAILEMNGELNRMKEDIYDAESPSHHKADDRNGKESSCGNLEYPPGNEDIKISRRQLLYKLEEAANMSISDDEENNAESKAESNRTNGVSKRSAKENYEQDDDEIPSQAG</sequence>
<name>A0A087UA92_STEMI</name>
<feature type="compositionally biased region" description="Polar residues" evidence="1">
    <location>
        <begin position="163"/>
        <end position="176"/>
    </location>
</feature>
<dbReference type="EMBL" id="KK118962">
    <property type="protein sequence ID" value="KFM74281.1"/>
    <property type="molecule type" value="Genomic_DNA"/>
</dbReference>
<feature type="region of interest" description="Disordered" evidence="1">
    <location>
        <begin position="285"/>
        <end position="328"/>
    </location>
</feature>
<protein>
    <submittedName>
        <fullName evidence="2">Uncharacterized protein</fullName>
    </submittedName>
</protein>
<feature type="compositionally biased region" description="Polar residues" evidence="1">
    <location>
        <begin position="13"/>
        <end position="22"/>
    </location>
</feature>
<keyword evidence="3" id="KW-1185">Reference proteome</keyword>
<feature type="region of interest" description="Disordered" evidence="1">
    <location>
        <begin position="1"/>
        <end position="22"/>
    </location>
</feature>
<proteinExistence type="predicted"/>
<dbReference type="OrthoDB" id="6346242at2759"/>